<organism evidence="2">
    <name type="scientific">Medioppia subpectinata</name>
    <dbReference type="NCBI Taxonomy" id="1979941"/>
    <lineage>
        <taxon>Eukaryota</taxon>
        <taxon>Metazoa</taxon>
        <taxon>Ecdysozoa</taxon>
        <taxon>Arthropoda</taxon>
        <taxon>Chelicerata</taxon>
        <taxon>Arachnida</taxon>
        <taxon>Acari</taxon>
        <taxon>Acariformes</taxon>
        <taxon>Sarcoptiformes</taxon>
        <taxon>Oribatida</taxon>
        <taxon>Brachypylina</taxon>
        <taxon>Oppioidea</taxon>
        <taxon>Oppiidae</taxon>
        <taxon>Medioppia</taxon>
    </lineage>
</organism>
<evidence type="ECO:0000313" key="2">
    <source>
        <dbReference type="EMBL" id="CAD7625822.1"/>
    </source>
</evidence>
<reference evidence="2" key="1">
    <citation type="submission" date="2020-11" db="EMBL/GenBank/DDBJ databases">
        <authorList>
            <person name="Tran Van P."/>
        </authorList>
    </citation>
    <scope>NUCLEOTIDE SEQUENCE</scope>
</reference>
<sequence>MSTLDLIDCPNIDGHNGKDYVFVAHLYDSHRRNRLADKIVLKARTLTTFELIGSNGWKQYFKDNKRLIVNAINEVMAERFGHSVTAGMAANSSDLYFINQFLWEPIVTDVDQLNETTLINVWLLIQDNEFVLSKVYPTIFPAVVGTCGHFYGVKYADHILDISYFTPNYWPIVSRPLVERTEVGLKIIQFLRHFMEIKPKLELCDIKFEHLALMAQHILLIDSDMIYTKKAVIDSIEWISHCEDNNDCDFIETFPHTEVLFFTRCSTCVWPQRQPIGSDLTTNKLLNNALKPKTSLKGVTQILNEDIISKHMKVAKECVNRTEDEDHSIQVSDMSEGETIETHKSLPQEVLSVGHRIGLKQNNDKSILESFVKKVLPKSLMNEEFRYKTYLLSDTKKTFQSKRPLNAKKKTKGPKIGLQLTAKERKRVFALGRNDVKYEIRIA</sequence>
<dbReference type="EMBL" id="OC857933">
    <property type="protein sequence ID" value="CAD7625822.1"/>
    <property type="molecule type" value="Genomic_DNA"/>
</dbReference>
<evidence type="ECO:0000259" key="1">
    <source>
        <dbReference type="Pfam" id="PF12260"/>
    </source>
</evidence>
<dbReference type="Pfam" id="PF12260">
    <property type="entry name" value="PIP49_C"/>
    <property type="match status" value="1"/>
</dbReference>
<protein>
    <recommendedName>
        <fullName evidence="1">FAM69 protein-kinase domain-containing protein</fullName>
    </recommendedName>
</protein>
<name>A0A7R9KPG1_9ACAR</name>
<dbReference type="PANTHER" id="PTHR21093:SF2">
    <property type="entry name" value="DIVERGENT PROTEIN KINASE DOMAIN 1C"/>
    <property type="match status" value="1"/>
</dbReference>
<dbReference type="OrthoDB" id="8543887at2759"/>
<proteinExistence type="predicted"/>
<dbReference type="AlphaFoldDB" id="A0A7R9KPG1"/>
<dbReference type="EMBL" id="CAJPIZ010003358">
    <property type="protein sequence ID" value="CAG2106252.1"/>
    <property type="molecule type" value="Genomic_DNA"/>
</dbReference>
<feature type="domain" description="FAM69 protein-kinase" evidence="1">
    <location>
        <begin position="121"/>
        <end position="253"/>
    </location>
</feature>
<keyword evidence="3" id="KW-1185">Reference proteome</keyword>
<evidence type="ECO:0000313" key="3">
    <source>
        <dbReference type="Proteomes" id="UP000759131"/>
    </source>
</evidence>
<dbReference type="InterPro" id="IPR022049">
    <property type="entry name" value="FAM69_kinase_dom"/>
</dbReference>
<accession>A0A7R9KPG1</accession>
<dbReference type="PANTHER" id="PTHR21093">
    <property type="entry name" value="DIVERGENT PROTEIN KINASE DOMAIN 1C-RELATED"/>
    <property type="match status" value="1"/>
</dbReference>
<gene>
    <name evidence="2" type="ORF">OSB1V03_LOCUS6255</name>
</gene>
<dbReference type="Proteomes" id="UP000759131">
    <property type="component" value="Unassembled WGS sequence"/>
</dbReference>